<gene>
    <name evidence="2" type="ORF">C7Y44_07405</name>
</gene>
<dbReference type="EMBL" id="SADY01000002">
    <property type="protein sequence ID" value="TQR45564.1"/>
    <property type="molecule type" value="Genomic_DNA"/>
</dbReference>
<dbReference type="RefSeq" id="WP_142543498.1">
    <property type="nucleotide sequence ID" value="NZ_SADY01000002.1"/>
</dbReference>
<name>A0ABY3ARY8_PAEPP</name>
<protein>
    <submittedName>
        <fullName evidence="2">DUF1835 domain-containing protein</fullName>
    </submittedName>
</protein>
<feature type="domain" description="DUF1835" evidence="1">
    <location>
        <begin position="2"/>
        <end position="112"/>
    </location>
</feature>
<dbReference type="Proteomes" id="UP000316208">
    <property type="component" value="Unassembled WGS sequence"/>
</dbReference>
<comment type="caution">
    <text evidence="2">The sequence shown here is derived from an EMBL/GenBank/DDBJ whole genome shotgun (WGS) entry which is preliminary data.</text>
</comment>
<proteinExistence type="predicted"/>
<evidence type="ECO:0000313" key="3">
    <source>
        <dbReference type="Proteomes" id="UP000316208"/>
    </source>
</evidence>
<reference evidence="2 3" key="1">
    <citation type="submission" date="2018-03" db="EMBL/GenBank/DDBJ databases">
        <title>Aerobic endospore-forming bacteria genome sequencing and assembly.</title>
        <authorList>
            <person name="Cavalcante D.A."/>
            <person name="Driks A."/>
            <person name="Putonti C."/>
            <person name="De-Souza M.T."/>
        </authorList>
    </citation>
    <scope>NUCLEOTIDE SEQUENCE [LARGE SCALE GENOMIC DNA]</scope>
    <source>
        <strain evidence="2 3">SDF0028</strain>
    </source>
</reference>
<keyword evidence="3" id="KW-1185">Reference proteome</keyword>
<sequence length="327" mass="36864">MIHIVNGDCTAMQLTKVAEQLWNEQVWVYSELLTEGPVYARLEQYLAYRALQLERMCGLPSTVFLQRGNEQERTWKSDILPAQEIALWFEHDLFDITMLLRLVDRLTQENAHAKLYWIDIASIAEHDRYLGFGVLTGEQLAPYRDAAIRLSAEHIEWMRSAWIAYTSPNPLKIAQWVQESSSIPAPFCAITEALQFHLSRYPSTQDGIGIVERSTLGAVQDGAVTFQNCFEIVRNQLPQYGLGDMQFWGYLRRMTRGDAPLLELSPSSSSLPEPLKSPLADAGHLLLTKSGQQVLDGTLNWAQSGGYGRWLGGAFITRSTAGIRSIE</sequence>
<accession>A0ABY3ARY8</accession>
<dbReference type="Pfam" id="PF08874">
    <property type="entry name" value="DUF1835"/>
    <property type="match status" value="1"/>
</dbReference>
<organism evidence="2 3">
    <name type="scientific">Paenibacillus popilliae</name>
    <name type="common">Bacillus popilliae</name>
    <dbReference type="NCBI Taxonomy" id="78057"/>
    <lineage>
        <taxon>Bacteria</taxon>
        <taxon>Bacillati</taxon>
        <taxon>Bacillota</taxon>
        <taxon>Bacilli</taxon>
        <taxon>Bacillales</taxon>
        <taxon>Paenibacillaceae</taxon>
        <taxon>Paenibacillus</taxon>
    </lineage>
</organism>
<evidence type="ECO:0000259" key="1">
    <source>
        <dbReference type="Pfam" id="PF08874"/>
    </source>
</evidence>
<evidence type="ECO:0000313" key="2">
    <source>
        <dbReference type="EMBL" id="TQR45564.1"/>
    </source>
</evidence>
<dbReference type="InterPro" id="IPR014973">
    <property type="entry name" value="DUF1835"/>
</dbReference>